<dbReference type="GO" id="GO:0009073">
    <property type="term" value="P:aromatic amino acid family biosynthetic process"/>
    <property type="evidence" value="ECO:0007669"/>
    <property type="project" value="UniProtKB-KW"/>
</dbReference>
<dbReference type="PANTHER" id="PTHR21089:SF1">
    <property type="entry name" value="BIFUNCTIONAL 3-DEHYDROQUINATE DEHYDRATASE_SHIKIMATE DEHYDROGENASE, CHLOROPLASTIC"/>
    <property type="match status" value="1"/>
</dbReference>
<dbReference type="Pfam" id="PF08501">
    <property type="entry name" value="Shikimate_dh_N"/>
    <property type="match status" value="1"/>
</dbReference>
<dbReference type="SUPFAM" id="SSF51735">
    <property type="entry name" value="NAD(P)-binding Rossmann-fold domains"/>
    <property type="match status" value="1"/>
</dbReference>
<evidence type="ECO:0000256" key="1">
    <source>
        <dbReference type="ARBA" id="ARBA00004871"/>
    </source>
</evidence>
<dbReference type="SUPFAM" id="SSF53223">
    <property type="entry name" value="Aminoacid dehydrogenase-like, N-terminal domain"/>
    <property type="match status" value="1"/>
</dbReference>
<protein>
    <submittedName>
        <fullName evidence="4">Shikimate 5-dehydrogenase I alpha</fullName>
        <ecNumber evidence="4">1.1.1.25</ecNumber>
    </submittedName>
</protein>
<evidence type="ECO:0000313" key="4">
    <source>
        <dbReference type="EMBL" id="SJN16677.1"/>
    </source>
</evidence>
<dbReference type="GO" id="GO:0004764">
    <property type="term" value="F:shikimate 3-dehydrogenase (NADP+) activity"/>
    <property type="evidence" value="ECO:0007669"/>
    <property type="project" value="UniProtKB-EC"/>
</dbReference>
<comment type="pathway">
    <text evidence="1">Metabolic intermediate biosynthesis; chorismate biosynthesis; chorismate from D-erythrose 4-phosphate and phosphoenolpyruvate: step 4/7.</text>
</comment>
<dbReference type="InterPro" id="IPR036291">
    <property type="entry name" value="NAD(P)-bd_dom_sf"/>
</dbReference>
<gene>
    <name evidence="4" type="ORF">FM125_01055</name>
</gene>
<dbReference type="GO" id="GO:0050661">
    <property type="term" value="F:NADP binding"/>
    <property type="evidence" value="ECO:0007669"/>
    <property type="project" value="TreeGrafter"/>
</dbReference>
<dbReference type="InterPro" id="IPR046346">
    <property type="entry name" value="Aminoacid_DH-like_N_sf"/>
</dbReference>
<dbReference type="Gene3D" id="3.40.50.10860">
    <property type="entry name" value="Leucine Dehydrogenase, chain A, domain 1"/>
    <property type="match status" value="1"/>
</dbReference>
<dbReference type="RefSeq" id="WP_087133374.1">
    <property type="nucleotide sequence ID" value="NZ_CP126965.1"/>
</dbReference>
<evidence type="ECO:0000259" key="3">
    <source>
        <dbReference type="Pfam" id="PF08501"/>
    </source>
</evidence>
<dbReference type="EMBL" id="FUKP01000007">
    <property type="protein sequence ID" value="SJN16677.1"/>
    <property type="molecule type" value="Genomic_DNA"/>
</dbReference>
<organism evidence="4 5">
    <name type="scientific">Micrococcus lylae</name>
    <dbReference type="NCBI Taxonomy" id="1273"/>
    <lineage>
        <taxon>Bacteria</taxon>
        <taxon>Bacillati</taxon>
        <taxon>Actinomycetota</taxon>
        <taxon>Actinomycetes</taxon>
        <taxon>Micrococcales</taxon>
        <taxon>Micrococcaceae</taxon>
        <taxon>Micrococcus</taxon>
    </lineage>
</organism>
<evidence type="ECO:0000313" key="5">
    <source>
        <dbReference type="Proteomes" id="UP000196230"/>
    </source>
</evidence>
<keyword evidence="4" id="KW-0560">Oxidoreductase</keyword>
<dbReference type="PANTHER" id="PTHR21089">
    <property type="entry name" value="SHIKIMATE DEHYDROGENASE"/>
    <property type="match status" value="1"/>
</dbReference>
<dbReference type="AlphaFoldDB" id="A0A1R4IA23"/>
<dbReference type="InterPro" id="IPR022893">
    <property type="entry name" value="Shikimate_DH_fam"/>
</dbReference>
<sequence length="337" mass="34613">MHRHAAVIGRPIDHSLSPQLHRAAYAHLGLPIDYGRQDLAPEELDGFLAACRDGYVGLSVTMPHKQAAAAAATSRSARVRLLGAANTLVWGHPDHGHQGLGDTVRGNGNGAAHQADEVGPWAHNTDVEGIVGALRFAGLRPLTGAETVGVVGNGGTASAAVLAASVLKAGRIDLFVRSAERAAPLVALARECGMQAQVRGLDELAAAAPGLAAVVCTLPPRAADPLAEQLASAHRDGHVPAAADGTVRGDAAGLPPLLDAAYDPWPSAIAGAWQDAGGAVVSGVEMLLYQAVEQVRLFAAAAVAQGAEPALRERVERADWAEVTDVMARAVGLPPRH</sequence>
<keyword evidence="2" id="KW-0028">Amino-acid biosynthesis</keyword>
<proteinExistence type="predicted"/>
<reference evidence="4 5" key="1">
    <citation type="submission" date="2017-02" db="EMBL/GenBank/DDBJ databases">
        <authorList>
            <person name="Peterson S.W."/>
        </authorList>
    </citation>
    <scope>NUCLEOTIDE SEQUENCE [LARGE SCALE GENOMIC DNA]</scope>
    <source>
        <strain evidence="4 5">2B3F</strain>
    </source>
</reference>
<dbReference type="Gene3D" id="3.40.50.720">
    <property type="entry name" value="NAD(P)-binding Rossmann-like Domain"/>
    <property type="match status" value="1"/>
</dbReference>
<evidence type="ECO:0000256" key="2">
    <source>
        <dbReference type="ARBA" id="ARBA00023141"/>
    </source>
</evidence>
<dbReference type="InterPro" id="IPR013708">
    <property type="entry name" value="Shikimate_DH-bd_N"/>
</dbReference>
<dbReference type="GO" id="GO:0005829">
    <property type="term" value="C:cytosol"/>
    <property type="evidence" value="ECO:0007669"/>
    <property type="project" value="TreeGrafter"/>
</dbReference>
<feature type="domain" description="Shikimate dehydrogenase substrate binding N-terminal" evidence="3">
    <location>
        <begin position="7"/>
        <end position="88"/>
    </location>
</feature>
<dbReference type="GO" id="GO:0009423">
    <property type="term" value="P:chorismate biosynthetic process"/>
    <property type="evidence" value="ECO:0007669"/>
    <property type="project" value="TreeGrafter"/>
</dbReference>
<dbReference type="EC" id="1.1.1.25" evidence="4"/>
<dbReference type="Proteomes" id="UP000196230">
    <property type="component" value="Unassembled WGS sequence"/>
</dbReference>
<name>A0A1R4IA23_9MICC</name>
<accession>A0A1R4IA23</accession>
<keyword evidence="2" id="KW-0057">Aromatic amino acid biosynthesis</keyword>
<dbReference type="GO" id="GO:0019632">
    <property type="term" value="P:shikimate metabolic process"/>
    <property type="evidence" value="ECO:0007669"/>
    <property type="project" value="TreeGrafter"/>
</dbReference>